<feature type="compositionally biased region" description="Acidic residues" evidence="6">
    <location>
        <begin position="1"/>
        <end position="10"/>
    </location>
</feature>
<dbReference type="AlphaFoldDB" id="A0A060YJS9"/>
<organism evidence="8 9">
    <name type="scientific">Oncorhynchus mykiss</name>
    <name type="common">Rainbow trout</name>
    <name type="synonym">Salmo gairdneri</name>
    <dbReference type="NCBI Taxonomy" id="8022"/>
    <lineage>
        <taxon>Eukaryota</taxon>
        <taxon>Metazoa</taxon>
        <taxon>Chordata</taxon>
        <taxon>Craniata</taxon>
        <taxon>Vertebrata</taxon>
        <taxon>Euteleostomi</taxon>
        <taxon>Actinopterygii</taxon>
        <taxon>Neopterygii</taxon>
        <taxon>Teleostei</taxon>
        <taxon>Protacanthopterygii</taxon>
        <taxon>Salmoniformes</taxon>
        <taxon>Salmonidae</taxon>
        <taxon>Salmoninae</taxon>
        <taxon>Oncorhynchus</taxon>
    </lineage>
</organism>
<dbReference type="PANTHER" id="PTHR24026">
    <property type="entry name" value="FAT ATYPICAL CADHERIN-RELATED"/>
    <property type="match status" value="1"/>
</dbReference>
<dbReference type="GO" id="GO:0007156">
    <property type="term" value="P:homophilic cell adhesion via plasma membrane adhesion molecules"/>
    <property type="evidence" value="ECO:0007669"/>
    <property type="project" value="InterPro"/>
</dbReference>
<dbReference type="STRING" id="8022.A0A060YJS9"/>
<evidence type="ECO:0000256" key="2">
    <source>
        <dbReference type="ARBA" id="ARBA00022692"/>
    </source>
</evidence>
<comment type="subcellular location">
    <subcellularLocation>
        <location evidence="1">Membrane</location>
    </subcellularLocation>
</comment>
<evidence type="ECO:0000256" key="1">
    <source>
        <dbReference type="ARBA" id="ARBA00004370"/>
    </source>
</evidence>
<gene>
    <name evidence="8" type="ORF">GSONMT00035551001</name>
</gene>
<dbReference type="InterPro" id="IPR015919">
    <property type="entry name" value="Cadherin-like_sf"/>
</dbReference>
<evidence type="ECO:0000256" key="6">
    <source>
        <dbReference type="SAM" id="MobiDB-lite"/>
    </source>
</evidence>
<feature type="region of interest" description="Disordered" evidence="6">
    <location>
        <begin position="1"/>
        <end position="22"/>
    </location>
</feature>
<dbReference type="PaxDb" id="8022-A0A060YJS9"/>
<evidence type="ECO:0000313" key="9">
    <source>
        <dbReference type="Proteomes" id="UP000193380"/>
    </source>
</evidence>
<name>A0A060YJS9_ONCMY</name>
<keyword evidence="4" id="KW-0472">Membrane</keyword>
<evidence type="ECO:0000256" key="3">
    <source>
        <dbReference type="ARBA" id="ARBA00022989"/>
    </source>
</evidence>
<dbReference type="FunFam" id="2.60.40.60:FF:000186">
    <property type="entry name" value="FAT atypical cadherin 2"/>
    <property type="match status" value="1"/>
</dbReference>
<reference evidence="8" key="2">
    <citation type="submission" date="2014-03" db="EMBL/GenBank/DDBJ databases">
        <authorList>
            <person name="Genoscope - CEA"/>
        </authorList>
    </citation>
    <scope>NUCLEOTIDE SEQUENCE</scope>
</reference>
<dbReference type="EMBL" id="FR912295">
    <property type="protein sequence ID" value="CDQ91792.1"/>
    <property type="molecule type" value="Genomic_DNA"/>
</dbReference>
<dbReference type="GO" id="GO:0005886">
    <property type="term" value="C:plasma membrane"/>
    <property type="evidence" value="ECO:0007669"/>
    <property type="project" value="UniProtKB-SubCell"/>
</dbReference>
<keyword evidence="2" id="KW-0812">Transmembrane</keyword>
<proteinExistence type="predicted"/>
<dbReference type="SUPFAM" id="SSF49313">
    <property type="entry name" value="Cadherin-like"/>
    <property type="match status" value="1"/>
</dbReference>
<accession>A0A060YJS9</accession>
<dbReference type="PROSITE" id="PS50268">
    <property type="entry name" value="CADHERIN_2"/>
    <property type="match status" value="1"/>
</dbReference>
<dbReference type="CDD" id="cd11304">
    <property type="entry name" value="Cadherin_repeat"/>
    <property type="match status" value="1"/>
</dbReference>
<keyword evidence="3" id="KW-1133">Transmembrane helix</keyword>
<dbReference type="Gene3D" id="2.60.40.60">
    <property type="entry name" value="Cadherins"/>
    <property type="match status" value="1"/>
</dbReference>
<reference evidence="8" key="1">
    <citation type="journal article" date="2014" name="Nat. Commun.">
        <title>The rainbow trout genome provides novel insights into evolution after whole-genome duplication in vertebrates.</title>
        <authorList>
            <person name="Berthelot C."/>
            <person name="Brunet F."/>
            <person name="Chalopin D."/>
            <person name="Juanchich A."/>
            <person name="Bernard M."/>
            <person name="Noel B."/>
            <person name="Bento P."/>
            <person name="Da Silva C."/>
            <person name="Labadie K."/>
            <person name="Alberti A."/>
            <person name="Aury J.M."/>
            <person name="Louis A."/>
            <person name="Dehais P."/>
            <person name="Bardou P."/>
            <person name="Montfort J."/>
            <person name="Klopp C."/>
            <person name="Cabau C."/>
            <person name="Gaspin C."/>
            <person name="Thorgaard G.H."/>
            <person name="Boussaha M."/>
            <person name="Quillet E."/>
            <person name="Guyomard R."/>
            <person name="Galiana D."/>
            <person name="Bobe J."/>
            <person name="Volff J.N."/>
            <person name="Genet C."/>
            <person name="Wincker P."/>
            <person name="Jaillon O."/>
            <person name="Roest Crollius H."/>
            <person name="Guiguen Y."/>
        </authorList>
    </citation>
    <scope>NUCLEOTIDE SEQUENCE [LARGE SCALE GENOMIC DNA]</scope>
</reference>
<evidence type="ECO:0000259" key="7">
    <source>
        <dbReference type="PROSITE" id="PS50268"/>
    </source>
</evidence>
<evidence type="ECO:0000256" key="4">
    <source>
        <dbReference type="ARBA" id="ARBA00023136"/>
    </source>
</evidence>
<dbReference type="Proteomes" id="UP000193380">
    <property type="component" value="Unassembled WGS sequence"/>
</dbReference>
<dbReference type="InterPro" id="IPR002126">
    <property type="entry name" value="Cadherin-like_dom"/>
</dbReference>
<dbReference type="PANTHER" id="PTHR24026:SF126">
    <property type="entry name" value="PROTOCADHERIN FAT 4"/>
    <property type="match status" value="1"/>
</dbReference>
<dbReference type="GO" id="GO:0005509">
    <property type="term" value="F:calcium ion binding"/>
    <property type="evidence" value="ECO:0007669"/>
    <property type="project" value="UniProtKB-UniRule"/>
</dbReference>
<evidence type="ECO:0000313" key="8">
    <source>
        <dbReference type="EMBL" id="CDQ91792.1"/>
    </source>
</evidence>
<evidence type="ECO:0000256" key="5">
    <source>
        <dbReference type="PROSITE-ProRule" id="PRU00043"/>
    </source>
</evidence>
<protein>
    <recommendedName>
        <fullName evidence="7">Cadherin domain-containing protein</fullName>
    </recommendedName>
</protein>
<dbReference type="SMART" id="SM00112">
    <property type="entry name" value="CA"/>
    <property type="match status" value="1"/>
</dbReference>
<dbReference type="Pfam" id="PF00028">
    <property type="entry name" value="Cadherin"/>
    <property type="match status" value="1"/>
</dbReference>
<feature type="domain" description="Cadherin" evidence="7">
    <location>
        <begin position="1"/>
        <end position="89"/>
    </location>
</feature>
<keyword evidence="5" id="KW-0106">Calcium</keyword>
<sequence>MVAQDDDEGPNAEVTFSLQDNQDERFDIHPDTGVVTAHGDFTAGNYSILTIKAEDHGSPVRSSTVRLDVEWISKPTPTSDPLTFDEPHFTFAVMETDPVTHMVGIILTETQRLLWYDITGED</sequence>